<dbReference type="PANTHER" id="PTHR13439">
    <property type="entry name" value="CT120 PROTEIN"/>
    <property type="match status" value="1"/>
</dbReference>
<dbReference type="PANTHER" id="PTHR13439:SF15">
    <property type="entry name" value="CERAMIDE SYNTHASE"/>
    <property type="match status" value="1"/>
</dbReference>
<evidence type="ECO:0000256" key="1">
    <source>
        <dbReference type="ARBA" id="ARBA00004141"/>
    </source>
</evidence>
<sequence length="278" mass="31818">MVLVLAAGSLFFPGLFLLARAGLRGIPTFRGDQPNADIVAARLVSSIQAVLASTAGYIVASSCKDVIEDQHWLAPTYTRFAVPYFIYDIYAMYLCYWHKHKVKEHSGGCDLFKGYLYKEFLMVLHHVFMVLVCFPVSVLWREGKGDFFLGCMLMAELSTPFVCLGKVLIQYKKQHTLLHRVNGVVMLVTFFCCRLLLFPYMYWVYGQRVGLPLYKVPFSLSAEYNLGAAILMAPQVYWFYLICRRAYSLFRQSMMSPPPKMDIRHLTALQPKTRTAHS</sequence>
<evidence type="ECO:0000256" key="6">
    <source>
        <dbReference type="SAM" id="Phobius"/>
    </source>
</evidence>
<keyword evidence="2 5" id="KW-0812">Transmembrane</keyword>
<reference evidence="8" key="1">
    <citation type="submission" date="2023-05" db="EMBL/GenBank/DDBJ databases">
        <authorList>
            <person name="Stuckert A."/>
        </authorList>
    </citation>
    <scope>NUCLEOTIDE SEQUENCE</scope>
</reference>
<keyword evidence="4 5" id="KW-0472">Membrane</keyword>
<evidence type="ECO:0000313" key="8">
    <source>
        <dbReference type="EMBL" id="CAI9600988.1"/>
    </source>
</evidence>
<dbReference type="Proteomes" id="UP001162483">
    <property type="component" value="Unassembled WGS sequence"/>
</dbReference>
<feature type="domain" description="TLC" evidence="7">
    <location>
        <begin position="34"/>
        <end position="251"/>
    </location>
</feature>
<accession>A0ABN9FV71</accession>
<feature type="transmembrane region" description="Helical" evidence="6">
    <location>
        <begin position="81"/>
        <end position="99"/>
    </location>
</feature>
<evidence type="ECO:0000256" key="5">
    <source>
        <dbReference type="PROSITE-ProRule" id="PRU00205"/>
    </source>
</evidence>
<feature type="transmembrane region" description="Helical" evidence="6">
    <location>
        <begin position="181"/>
        <end position="204"/>
    </location>
</feature>
<comment type="caution">
    <text evidence="8">The sequence shown here is derived from an EMBL/GenBank/DDBJ whole genome shotgun (WGS) entry which is preliminary data.</text>
</comment>
<name>A0ABN9FV71_9NEOB</name>
<evidence type="ECO:0000256" key="4">
    <source>
        <dbReference type="ARBA" id="ARBA00023136"/>
    </source>
</evidence>
<protein>
    <recommendedName>
        <fullName evidence="7">TLC domain-containing protein</fullName>
    </recommendedName>
</protein>
<evidence type="ECO:0000259" key="7">
    <source>
        <dbReference type="PROSITE" id="PS50922"/>
    </source>
</evidence>
<dbReference type="EMBL" id="CATNWA010017503">
    <property type="protein sequence ID" value="CAI9600988.1"/>
    <property type="molecule type" value="Genomic_DNA"/>
</dbReference>
<evidence type="ECO:0000256" key="3">
    <source>
        <dbReference type="ARBA" id="ARBA00022989"/>
    </source>
</evidence>
<dbReference type="PROSITE" id="PS50922">
    <property type="entry name" value="TLC"/>
    <property type="match status" value="1"/>
</dbReference>
<feature type="transmembrane region" description="Helical" evidence="6">
    <location>
        <begin position="147"/>
        <end position="169"/>
    </location>
</feature>
<organism evidence="8 9">
    <name type="scientific">Staurois parvus</name>
    <dbReference type="NCBI Taxonomy" id="386267"/>
    <lineage>
        <taxon>Eukaryota</taxon>
        <taxon>Metazoa</taxon>
        <taxon>Chordata</taxon>
        <taxon>Craniata</taxon>
        <taxon>Vertebrata</taxon>
        <taxon>Euteleostomi</taxon>
        <taxon>Amphibia</taxon>
        <taxon>Batrachia</taxon>
        <taxon>Anura</taxon>
        <taxon>Neobatrachia</taxon>
        <taxon>Ranoidea</taxon>
        <taxon>Ranidae</taxon>
        <taxon>Staurois</taxon>
    </lineage>
</organism>
<feature type="transmembrane region" description="Helical" evidence="6">
    <location>
        <begin position="120"/>
        <end position="141"/>
    </location>
</feature>
<dbReference type="InterPro" id="IPR006634">
    <property type="entry name" value="TLC-dom"/>
</dbReference>
<dbReference type="InterPro" id="IPR050846">
    <property type="entry name" value="TLCD"/>
</dbReference>
<gene>
    <name evidence="8" type="ORF">SPARVUS_LOCUS12906742</name>
</gene>
<comment type="subcellular location">
    <subcellularLocation>
        <location evidence="1">Membrane</location>
        <topology evidence="1">Multi-pass membrane protein</topology>
    </subcellularLocation>
</comment>
<evidence type="ECO:0000313" key="9">
    <source>
        <dbReference type="Proteomes" id="UP001162483"/>
    </source>
</evidence>
<evidence type="ECO:0000256" key="2">
    <source>
        <dbReference type="ARBA" id="ARBA00022692"/>
    </source>
</evidence>
<feature type="transmembrane region" description="Helical" evidence="6">
    <location>
        <begin position="224"/>
        <end position="243"/>
    </location>
</feature>
<dbReference type="Pfam" id="PF03798">
    <property type="entry name" value="TRAM_LAG1_CLN8"/>
    <property type="match status" value="1"/>
</dbReference>
<dbReference type="SMART" id="SM00724">
    <property type="entry name" value="TLC"/>
    <property type="match status" value="1"/>
</dbReference>
<feature type="non-terminal residue" evidence="8">
    <location>
        <position position="278"/>
    </location>
</feature>
<proteinExistence type="predicted"/>
<keyword evidence="3 6" id="KW-1133">Transmembrane helix</keyword>
<keyword evidence="9" id="KW-1185">Reference proteome</keyword>